<dbReference type="EMBL" id="CP051684">
    <property type="protein sequence ID" value="QJD91811.1"/>
    <property type="molecule type" value="Genomic_DNA"/>
</dbReference>
<keyword evidence="2" id="KW-1185">Reference proteome</keyword>
<organism evidence="1 2">
    <name type="scientific">Duganella dendranthematis</name>
    <dbReference type="NCBI Taxonomy" id="2728021"/>
    <lineage>
        <taxon>Bacteria</taxon>
        <taxon>Pseudomonadati</taxon>
        <taxon>Pseudomonadota</taxon>
        <taxon>Betaproteobacteria</taxon>
        <taxon>Burkholderiales</taxon>
        <taxon>Oxalobacteraceae</taxon>
        <taxon>Telluria group</taxon>
        <taxon>Duganella</taxon>
    </lineage>
</organism>
<proteinExistence type="predicted"/>
<dbReference type="Pfam" id="PF07409">
    <property type="entry name" value="GP46"/>
    <property type="match status" value="1"/>
</dbReference>
<evidence type="ECO:0000313" key="2">
    <source>
        <dbReference type="Proteomes" id="UP000503117"/>
    </source>
</evidence>
<name>A0ABX6MBW1_9BURK</name>
<evidence type="ECO:0000313" key="1">
    <source>
        <dbReference type="EMBL" id="QJD91811.1"/>
    </source>
</evidence>
<sequence length="144" mass="15800">MSDTTIIWDPKQGMGDWALDGAQLASGNDLLTAVYISLFTDRVAGADDVIPDGSQDPRGWWGDGDVVIGSRLWLLRRAKQTVETLNLAKDYITEALQWLIDDEVVGSFDITVEWTAAGMLGANVVAHKPAGGPTSMQFFWNWNN</sequence>
<evidence type="ECO:0008006" key="3">
    <source>
        <dbReference type="Google" id="ProtNLM"/>
    </source>
</evidence>
<dbReference type="Proteomes" id="UP000503117">
    <property type="component" value="Chromosome"/>
</dbReference>
<dbReference type="InterPro" id="IPR010877">
    <property type="entry name" value="Phage_Mu_Gp46"/>
</dbReference>
<dbReference type="RefSeq" id="WP_169113128.1">
    <property type="nucleotide sequence ID" value="NZ_CP051684.1"/>
</dbReference>
<accession>A0ABX6MBW1</accession>
<gene>
    <name evidence="1" type="ORF">HH213_17975</name>
</gene>
<reference evidence="1 2" key="1">
    <citation type="submission" date="2020-04" db="EMBL/GenBank/DDBJ databases">
        <title>Genome sequencing of novel species.</title>
        <authorList>
            <person name="Heo J."/>
            <person name="Kim S.-J."/>
            <person name="Kim J.-S."/>
            <person name="Hong S.-B."/>
            <person name="Kwon S.-W."/>
        </authorList>
    </citation>
    <scope>NUCLEOTIDE SEQUENCE [LARGE SCALE GENOMIC DNA]</scope>
    <source>
        <strain evidence="1 2">AF9R3</strain>
    </source>
</reference>
<protein>
    <recommendedName>
        <fullName evidence="3">Phage gp46-like protein</fullName>
    </recommendedName>
</protein>